<evidence type="ECO:0000259" key="4">
    <source>
        <dbReference type="SMART" id="SM01318"/>
    </source>
</evidence>
<feature type="signal peptide" evidence="3">
    <location>
        <begin position="1"/>
        <end position="19"/>
    </location>
</feature>
<evidence type="ECO:0000256" key="2">
    <source>
        <dbReference type="ARBA" id="ARBA00022525"/>
    </source>
</evidence>
<dbReference type="Pfam" id="PF15430">
    <property type="entry name" value="SVWC"/>
    <property type="match status" value="1"/>
</dbReference>
<accession>A0A3G5BID0</accession>
<feature type="chain" id="PRO_5017962425" evidence="3">
    <location>
        <begin position="20"/>
        <end position="112"/>
    </location>
</feature>
<reference evidence="5" key="1">
    <citation type="journal article" date="2018" name="Toxins">
        <title>Buzz kill: function and proteomic composition of venom from the giant assassin fly Dolopus genitalis (Diptera: Asilidae).</title>
        <authorList>
            <person name="Walker A.A."/>
            <person name="Dobson J."/>
            <person name="Jin J."/>
            <person name="Robinson S.D."/>
            <person name="Herzig V."/>
            <person name="Vetter I."/>
            <person name="King G.F."/>
            <person name="Fry B.G."/>
        </authorList>
    </citation>
    <scope>NUCLEOTIDE SEQUENCE</scope>
    <source>
        <strain evidence="5">U-Asilidin8-Dg19</strain>
        <tissue evidence="5">Venom/thoracic glands</tissue>
    </source>
</reference>
<dbReference type="EMBL" id="MK075137">
    <property type="protein sequence ID" value="AYV99540.1"/>
    <property type="molecule type" value="mRNA"/>
</dbReference>
<organism evidence="5">
    <name type="scientific">Dolopus genitalis</name>
    <name type="common">Giant Australian assassin fly</name>
    <name type="synonym">Asilus genitalis</name>
    <dbReference type="NCBI Taxonomy" id="2488630"/>
    <lineage>
        <taxon>Eukaryota</taxon>
        <taxon>Metazoa</taxon>
        <taxon>Ecdysozoa</taxon>
        <taxon>Arthropoda</taxon>
        <taxon>Hexapoda</taxon>
        <taxon>Insecta</taxon>
        <taxon>Pterygota</taxon>
        <taxon>Neoptera</taxon>
        <taxon>Endopterygota</taxon>
        <taxon>Diptera</taxon>
        <taxon>Brachycera</taxon>
        <taxon>Muscomorpha</taxon>
        <taxon>Asiloidea</taxon>
        <taxon>Asilidae</taxon>
        <taxon>Asilinae</taxon>
        <taxon>Dolopus</taxon>
    </lineage>
</organism>
<dbReference type="AlphaFoldDB" id="A0A3G5BID0"/>
<keyword evidence="2" id="KW-0964">Secreted</keyword>
<comment type="subcellular location">
    <subcellularLocation>
        <location evidence="1">Secreted</location>
    </subcellularLocation>
</comment>
<keyword evidence="3" id="KW-0732">Signal</keyword>
<dbReference type="InterPro" id="IPR029277">
    <property type="entry name" value="SVWC_dom"/>
</dbReference>
<name>A0A3G5BID0_DOLGE</name>
<evidence type="ECO:0000256" key="3">
    <source>
        <dbReference type="SAM" id="SignalP"/>
    </source>
</evidence>
<dbReference type="SMART" id="SM01318">
    <property type="entry name" value="SVWC"/>
    <property type="match status" value="1"/>
</dbReference>
<dbReference type="GO" id="GO:0005576">
    <property type="term" value="C:extracellular region"/>
    <property type="evidence" value="ECO:0007669"/>
    <property type="project" value="UniProtKB-SubCell"/>
</dbReference>
<protein>
    <submittedName>
        <fullName evidence="5">Venom polypeptide</fullName>
    </submittedName>
</protein>
<evidence type="ECO:0000313" key="5">
    <source>
        <dbReference type="EMBL" id="AYV99540.1"/>
    </source>
</evidence>
<sequence>MKFFLLLVAFVAIVEATFAYKDVYHSPTPVGENAGKCIFEGKEMQKGYTQVSGCRVITCYKDGSYTYRGCPKVNVEGCTKGEFVDESLRYPHCCRWKWTCHDDKKGIYIISK</sequence>
<evidence type="ECO:0000256" key="1">
    <source>
        <dbReference type="ARBA" id="ARBA00004613"/>
    </source>
</evidence>
<feature type="domain" description="Single" evidence="4">
    <location>
        <begin position="37"/>
        <end position="100"/>
    </location>
</feature>
<proteinExistence type="evidence at transcript level"/>